<proteinExistence type="predicted"/>
<dbReference type="Pfam" id="PF13472">
    <property type="entry name" value="Lipase_GDSL_2"/>
    <property type="match status" value="1"/>
</dbReference>
<sequence length="240" mass="26921">MLFDFAGYSSDSLAVAASRYNWINQMTKILCFGDSNTWGYQANSGKRFTQDQRWPGVLAKLIGKQAQVVENGLPGRTTYLNAIEFGFRSGIDDLLAELRQQRPDWLIIMLGTNDLFPAFGLSAKQVAANLEKMLKELTEHCAQQQLKQPKILILAPLAINQSGSFAELFRGAEHHSQDLSGYYQRLAVELNCEYLDVAKHVTARLEDGVHLNETQHRALAKALAQKLLDECDLFSTQQTL</sequence>
<accession>A0ABQ1HW62</accession>
<dbReference type="SUPFAM" id="SSF52266">
    <property type="entry name" value="SGNH hydrolase"/>
    <property type="match status" value="1"/>
</dbReference>
<evidence type="ECO:0000259" key="1">
    <source>
        <dbReference type="Pfam" id="PF13472"/>
    </source>
</evidence>
<comment type="caution">
    <text evidence="2">The sequence shown here is derived from an EMBL/GenBank/DDBJ whole genome shotgun (WGS) entry which is preliminary data.</text>
</comment>
<dbReference type="Proteomes" id="UP000651977">
    <property type="component" value="Unassembled WGS sequence"/>
</dbReference>
<reference evidence="3" key="1">
    <citation type="journal article" date="2019" name="Int. J. Syst. Evol. Microbiol.">
        <title>The Global Catalogue of Microorganisms (GCM) 10K type strain sequencing project: providing services to taxonomists for standard genome sequencing and annotation.</title>
        <authorList>
            <consortium name="The Broad Institute Genomics Platform"/>
            <consortium name="The Broad Institute Genome Sequencing Center for Infectious Disease"/>
            <person name="Wu L."/>
            <person name="Ma J."/>
        </authorList>
    </citation>
    <scope>NUCLEOTIDE SEQUENCE [LARGE SCALE GENOMIC DNA]</scope>
    <source>
        <strain evidence="3">CGMCC 1.10131</strain>
    </source>
</reference>
<evidence type="ECO:0000313" key="2">
    <source>
        <dbReference type="EMBL" id="GGA94515.1"/>
    </source>
</evidence>
<dbReference type="InterPro" id="IPR036514">
    <property type="entry name" value="SGNH_hydro_sf"/>
</dbReference>
<organism evidence="2 3">
    <name type="scientific">Agarivorans gilvus</name>
    <dbReference type="NCBI Taxonomy" id="680279"/>
    <lineage>
        <taxon>Bacteria</taxon>
        <taxon>Pseudomonadati</taxon>
        <taxon>Pseudomonadota</taxon>
        <taxon>Gammaproteobacteria</taxon>
        <taxon>Alteromonadales</taxon>
        <taxon>Alteromonadaceae</taxon>
        <taxon>Agarivorans</taxon>
    </lineage>
</organism>
<dbReference type="EMBL" id="BMDY01000002">
    <property type="protein sequence ID" value="GGA94515.1"/>
    <property type="molecule type" value="Genomic_DNA"/>
</dbReference>
<protein>
    <submittedName>
        <fullName evidence="2">Arylesterase</fullName>
    </submittedName>
</protein>
<dbReference type="PANTHER" id="PTHR30383">
    <property type="entry name" value="THIOESTERASE 1/PROTEASE 1/LYSOPHOSPHOLIPASE L1"/>
    <property type="match status" value="1"/>
</dbReference>
<dbReference type="InterPro" id="IPR051532">
    <property type="entry name" value="Ester_Hydrolysis_Enzymes"/>
</dbReference>
<evidence type="ECO:0000313" key="3">
    <source>
        <dbReference type="Proteomes" id="UP000651977"/>
    </source>
</evidence>
<dbReference type="InterPro" id="IPR013830">
    <property type="entry name" value="SGNH_hydro"/>
</dbReference>
<gene>
    <name evidence="2" type="ORF">GCM10007414_04020</name>
</gene>
<keyword evidence="3" id="KW-1185">Reference proteome</keyword>
<feature type="domain" description="SGNH hydrolase-type esterase" evidence="1">
    <location>
        <begin position="31"/>
        <end position="218"/>
    </location>
</feature>
<dbReference type="PANTHER" id="PTHR30383:SF29">
    <property type="entry name" value="SGNH HYDROLASE-TYPE ESTERASE DOMAIN-CONTAINING PROTEIN"/>
    <property type="match status" value="1"/>
</dbReference>
<name>A0ABQ1HW62_9ALTE</name>
<dbReference type="Gene3D" id="3.40.50.1110">
    <property type="entry name" value="SGNH hydrolase"/>
    <property type="match status" value="1"/>
</dbReference>